<dbReference type="EMBL" id="PFSI01000020">
    <property type="protein sequence ID" value="PJC24724.1"/>
    <property type="molecule type" value="Genomic_DNA"/>
</dbReference>
<dbReference type="AlphaFoldDB" id="A0A2M8EPS5"/>
<name>A0A2M8EPS5_9BACT</name>
<protein>
    <submittedName>
        <fullName evidence="1">Uncharacterized protein</fullName>
    </submittedName>
</protein>
<comment type="caution">
    <text evidence="1">The sequence shown here is derived from an EMBL/GenBank/DDBJ whole genome shotgun (WGS) entry which is preliminary data.</text>
</comment>
<reference evidence="2" key="1">
    <citation type="submission" date="2017-09" db="EMBL/GenBank/DDBJ databases">
        <title>Depth-based differentiation of microbial function through sediment-hosted aquifers and enrichment of novel symbionts in the deep terrestrial subsurface.</title>
        <authorList>
            <person name="Probst A.J."/>
            <person name="Ladd B."/>
            <person name="Jarett J.K."/>
            <person name="Geller-Mcgrath D.E."/>
            <person name="Sieber C.M.K."/>
            <person name="Emerson J.B."/>
            <person name="Anantharaman K."/>
            <person name="Thomas B.C."/>
            <person name="Malmstrom R."/>
            <person name="Stieglmeier M."/>
            <person name="Klingl A."/>
            <person name="Woyke T."/>
            <person name="Ryan C.M."/>
            <person name="Banfield J.F."/>
        </authorList>
    </citation>
    <scope>NUCLEOTIDE SEQUENCE [LARGE SCALE GENOMIC DNA]</scope>
</reference>
<accession>A0A2M8EPS5</accession>
<organism evidence="1 2">
    <name type="scientific">Candidatus Uhrbacteria bacterium CG_4_9_14_0_2_um_filter_41_50</name>
    <dbReference type="NCBI Taxonomy" id="1975031"/>
    <lineage>
        <taxon>Bacteria</taxon>
        <taxon>Candidatus Uhriibacteriota</taxon>
    </lineage>
</organism>
<gene>
    <name evidence="1" type="ORF">CO057_01245</name>
</gene>
<proteinExistence type="predicted"/>
<dbReference type="Proteomes" id="UP000230251">
    <property type="component" value="Unassembled WGS sequence"/>
</dbReference>
<sequence>MQNKQVTNNEIISRINETDTNLRNSIIKTNNSLNDLIDFLKEHMATKEDLRVMESKFDTKLGKLNHGLRDYIDRRIYDLRGDLVQIGVLKTN</sequence>
<evidence type="ECO:0000313" key="2">
    <source>
        <dbReference type="Proteomes" id="UP000230251"/>
    </source>
</evidence>
<evidence type="ECO:0000313" key="1">
    <source>
        <dbReference type="EMBL" id="PJC24724.1"/>
    </source>
</evidence>